<accession>A0A198FVD4</accession>
<feature type="region of interest" description="Disordered" evidence="1">
    <location>
        <begin position="1"/>
        <end position="20"/>
    </location>
</feature>
<organism evidence="2 3">
    <name type="scientific">Proteus myxofaciens ATCC 19692</name>
    <dbReference type="NCBI Taxonomy" id="1354337"/>
    <lineage>
        <taxon>Bacteria</taxon>
        <taxon>Pseudomonadati</taxon>
        <taxon>Pseudomonadota</taxon>
        <taxon>Gammaproteobacteria</taxon>
        <taxon>Enterobacterales</taxon>
        <taxon>Morganellaceae</taxon>
        <taxon>Proteus</taxon>
    </lineage>
</organism>
<protein>
    <recommendedName>
        <fullName evidence="4">YtxH domain-containing protein</fullName>
    </recommendedName>
</protein>
<proteinExistence type="predicted"/>
<reference evidence="2 3" key="1">
    <citation type="submission" date="2016-04" db="EMBL/GenBank/DDBJ databases">
        <title>ATOL: Assembling a taxonomically balanced genome-scale reconstruction of the evolutionary history of the Enterobacteriaceae.</title>
        <authorList>
            <person name="Plunkett G.III."/>
            <person name="Neeno-Eckwall E.C."/>
            <person name="Glasner J.D."/>
            <person name="Perna N.T."/>
        </authorList>
    </citation>
    <scope>NUCLEOTIDE SEQUENCE [LARGE SCALE GENOMIC DNA]</scope>
    <source>
        <strain evidence="2 3">ATCC 19692</strain>
    </source>
</reference>
<sequence length="53" mass="6148">MSKIEKQIDQLKDKTTEVKHRTEEKLSEMAHDAKHGASDLKENVEKKIDSLKK</sequence>
<evidence type="ECO:0000256" key="1">
    <source>
        <dbReference type="SAM" id="MobiDB-lite"/>
    </source>
</evidence>
<keyword evidence="3" id="KW-1185">Reference proteome</keyword>
<evidence type="ECO:0008006" key="4">
    <source>
        <dbReference type="Google" id="ProtNLM"/>
    </source>
</evidence>
<name>A0A198FVD4_9GAMM</name>
<dbReference type="PATRIC" id="fig|1354337.4.peg.1816"/>
<dbReference type="AlphaFoldDB" id="A0A198FVD4"/>
<dbReference type="Proteomes" id="UP000094023">
    <property type="component" value="Unassembled WGS sequence"/>
</dbReference>
<dbReference type="RefSeq" id="WP_157091946.1">
    <property type="nucleotide sequence ID" value="NZ_LXEN01000087.1"/>
</dbReference>
<comment type="caution">
    <text evidence="2">The sequence shown here is derived from an EMBL/GenBank/DDBJ whole genome shotgun (WGS) entry which is preliminary data.</text>
</comment>
<gene>
    <name evidence="2" type="ORF">M983_1760</name>
</gene>
<dbReference type="OrthoDB" id="6637357at2"/>
<feature type="region of interest" description="Disordered" evidence="1">
    <location>
        <begin position="27"/>
        <end position="53"/>
    </location>
</feature>
<evidence type="ECO:0000313" key="3">
    <source>
        <dbReference type="Proteomes" id="UP000094023"/>
    </source>
</evidence>
<evidence type="ECO:0000313" key="2">
    <source>
        <dbReference type="EMBL" id="OAT28071.1"/>
    </source>
</evidence>
<dbReference type="EMBL" id="LXEN01000087">
    <property type="protein sequence ID" value="OAT28071.1"/>
    <property type="molecule type" value="Genomic_DNA"/>
</dbReference>